<evidence type="ECO:0000256" key="1">
    <source>
        <dbReference type="ARBA" id="ARBA00006407"/>
    </source>
</evidence>
<reference evidence="3 4" key="1">
    <citation type="journal article" date="2011" name="J. Gen. Appl. Microbiol.">
        <title>Draft genome sequencing of the enigmatic yeast Saitoella complicata.</title>
        <authorList>
            <person name="Nishida H."/>
            <person name="Hamamoto M."/>
            <person name="Sugiyama J."/>
        </authorList>
    </citation>
    <scope>NUCLEOTIDE SEQUENCE [LARGE SCALE GENOMIC DNA]</scope>
    <source>
        <strain evidence="3 4">NRRL Y-17804</strain>
    </source>
</reference>
<comment type="caution">
    <text evidence="3">The sequence shown here is derived from an EMBL/GenBank/DDBJ whole genome shotgun (WGS) entry which is preliminary data.</text>
</comment>
<organism evidence="3 4">
    <name type="scientific">Saitoella complicata (strain BCRC 22490 / CBS 7301 / JCM 7358 / NBRC 10748 / NRRL Y-17804)</name>
    <dbReference type="NCBI Taxonomy" id="698492"/>
    <lineage>
        <taxon>Eukaryota</taxon>
        <taxon>Fungi</taxon>
        <taxon>Dikarya</taxon>
        <taxon>Ascomycota</taxon>
        <taxon>Taphrinomycotina</taxon>
        <taxon>Taphrinomycotina incertae sedis</taxon>
        <taxon>Saitoella</taxon>
    </lineage>
</organism>
<dbReference type="InterPro" id="IPR021150">
    <property type="entry name" value="Ubiq_cyt_c_chap"/>
</dbReference>
<dbReference type="Proteomes" id="UP000033140">
    <property type="component" value="Unassembled WGS sequence"/>
</dbReference>
<comment type="similarity">
    <text evidence="1">Belongs to the CBP3 family.</text>
</comment>
<feature type="domain" description="Ubiquinol-cytochrome c chaperone" evidence="2">
    <location>
        <begin position="122"/>
        <end position="265"/>
    </location>
</feature>
<dbReference type="Pfam" id="PF03981">
    <property type="entry name" value="Ubiq_cyt_C_chap"/>
    <property type="match status" value="1"/>
</dbReference>
<dbReference type="PANTHER" id="PTHR12184:SF1">
    <property type="entry name" value="UBIQUINOL-CYTOCHROME-C REDUCTASE COMPLEX ASSEMBLY FACTOR 1"/>
    <property type="match status" value="1"/>
</dbReference>
<dbReference type="OMA" id="SACRELY"/>
<name>A0A0E9NG13_SAICN</name>
<proteinExistence type="inferred from homology"/>
<reference evidence="3 4" key="3">
    <citation type="journal article" date="2015" name="Genome Announc.">
        <title>Draft Genome Sequence of the Archiascomycetous Yeast Saitoella complicata.</title>
        <authorList>
            <person name="Yamauchi K."/>
            <person name="Kondo S."/>
            <person name="Hamamoto M."/>
            <person name="Takahashi Y."/>
            <person name="Ogura Y."/>
            <person name="Hayashi T."/>
            <person name="Nishida H."/>
        </authorList>
    </citation>
    <scope>NUCLEOTIDE SEQUENCE [LARGE SCALE GENOMIC DNA]</scope>
    <source>
        <strain evidence="3 4">NRRL Y-17804</strain>
    </source>
</reference>
<gene>
    <name evidence="3" type="ORF">G7K_2981-t1</name>
</gene>
<dbReference type="EMBL" id="BACD03000017">
    <property type="protein sequence ID" value="GAO48812.1"/>
    <property type="molecule type" value="Genomic_DNA"/>
</dbReference>
<reference evidence="3 4" key="2">
    <citation type="journal article" date="2014" name="J. Gen. Appl. Microbiol.">
        <title>The early diverging ascomycetous budding yeast Saitoella complicata has three histone deacetylases belonging to the Clr6, Hos2, and Rpd3 lineages.</title>
        <authorList>
            <person name="Nishida H."/>
            <person name="Matsumoto T."/>
            <person name="Kondo S."/>
            <person name="Hamamoto M."/>
            <person name="Yoshikawa H."/>
        </authorList>
    </citation>
    <scope>NUCLEOTIDE SEQUENCE [LARGE SCALE GENOMIC DNA]</scope>
    <source>
        <strain evidence="3 4">NRRL Y-17804</strain>
    </source>
</reference>
<evidence type="ECO:0000313" key="4">
    <source>
        <dbReference type="Proteomes" id="UP000033140"/>
    </source>
</evidence>
<dbReference type="InterPro" id="IPR007129">
    <property type="entry name" value="Ubiqinol_cyt_c_chaperone_CPB3"/>
</dbReference>
<dbReference type="STRING" id="698492.A0A0E9NG13"/>
<dbReference type="PANTHER" id="PTHR12184">
    <property type="entry name" value="UBIQUINOL-CYTOCHROME C REDUCTASE COMPLEX ASSEMBLY FACTOR 1 FAMILY MEMBER"/>
    <property type="match status" value="1"/>
</dbReference>
<keyword evidence="4" id="KW-1185">Reference proteome</keyword>
<protein>
    <recommendedName>
        <fullName evidence="2">Ubiquinol-cytochrome c chaperone domain-containing protein</fullName>
    </recommendedName>
</protein>
<sequence>MAFALRKQALNIAQRDLAFAVRTFSSTPLANGIFRKKVGRPTGPPTLETPGAAGLRLQRKPGEKSLDPDSWTFKFLLWLTPKLGYFSKTGISISACRELYAVCAEMGALDGRFPACRDFFYQDCKLTPSLTTWFQITQIHVWMLLVRIRALPVDQKKRYSQRLVDYYFEDVEMRIRGQYKITSGRVATTMLKDYYDQFRGSTLAYDEALTKDDTVFAAALWRNVFQTTQEPDLPALAELVSYIRANLQHLERLSDDEVVNGNVEWQLPDRASVQAIQRGELPTETEI</sequence>
<dbReference type="AlphaFoldDB" id="A0A0E9NG13"/>
<evidence type="ECO:0000313" key="3">
    <source>
        <dbReference type="EMBL" id="GAO48812.1"/>
    </source>
</evidence>
<dbReference type="GO" id="GO:0034551">
    <property type="term" value="P:mitochondrial respiratory chain complex III assembly"/>
    <property type="evidence" value="ECO:0007669"/>
    <property type="project" value="TreeGrafter"/>
</dbReference>
<accession>A0A0E9NG13</accession>
<evidence type="ECO:0000259" key="2">
    <source>
        <dbReference type="Pfam" id="PF03981"/>
    </source>
</evidence>
<dbReference type="GO" id="GO:0005739">
    <property type="term" value="C:mitochondrion"/>
    <property type="evidence" value="ECO:0007669"/>
    <property type="project" value="TreeGrafter"/>
</dbReference>